<evidence type="ECO:0000256" key="6">
    <source>
        <dbReference type="ARBA" id="ARBA00023136"/>
    </source>
</evidence>
<evidence type="ECO:0000256" key="5">
    <source>
        <dbReference type="ARBA" id="ARBA00022989"/>
    </source>
</evidence>
<dbReference type="PANTHER" id="PTHR24221:SF261">
    <property type="entry name" value="GLUTATHIONE_L-CYSTEINE TRANSPORT SYSTEM ATP-BINDING_PERMEASE PROTEIN CYDD"/>
    <property type="match status" value="1"/>
</dbReference>
<feature type="transmembrane region" description="Helical" evidence="7">
    <location>
        <begin position="239"/>
        <end position="266"/>
    </location>
</feature>
<dbReference type="HOGENOM" id="CLU_000604_84_9_5"/>
<keyword evidence="2 7" id="KW-0812">Transmembrane</keyword>
<dbReference type="NCBIfam" id="TIGR02857">
    <property type="entry name" value="CydD"/>
    <property type="match status" value="1"/>
</dbReference>
<evidence type="ECO:0000313" key="11">
    <source>
        <dbReference type="Proteomes" id="UP000000692"/>
    </source>
</evidence>
<keyword evidence="4" id="KW-0067">ATP-binding</keyword>
<dbReference type="GO" id="GO:0016887">
    <property type="term" value="F:ATP hydrolysis activity"/>
    <property type="evidence" value="ECO:0007669"/>
    <property type="project" value="InterPro"/>
</dbReference>
<dbReference type="SUPFAM" id="SSF90123">
    <property type="entry name" value="ABC transporter transmembrane region"/>
    <property type="match status" value="1"/>
</dbReference>
<evidence type="ECO:0000256" key="1">
    <source>
        <dbReference type="ARBA" id="ARBA00004651"/>
    </source>
</evidence>
<dbReference type="Pfam" id="PF00005">
    <property type="entry name" value="ABC_tran"/>
    <property type="match status" value="1"/>
</dbReference>
<sequence length="556" mass="58251">MRHSRSVHVQRSRNETLPQAGGADLLPSLSSLLWLPQALLIAMAVGAMASGHFDALPYQAMGVLALGALRAWLDALGARLSFQAARAALTDLRAAALARLLASSPLDRDRQESGAAASIIAEQAEAVVPYLARFRPIRCKATILPLVIVAVVFPLSWAAALALLISLPVIPLFMALIGWRAEATSRAQMVELGQMNAFLLERLRGLATIRGLGATARTTAAIHTHAETLREKTMAVLRIAFMTSAVLELFSALGVAMVAVYVGFHLLGDLNFGAWGGQLSLTQGMFILLLAPHFFEPMRELSAVWHDRANGEAALAALQIQIAGAGTQLPSAPPAPASPTAPAVHLDQVSFRHSGADKPVLQALSLKIAAGEHVAIMAPSGGGKSTLLALIAGLVPPDQGAIYIAGQTPAQMRQHMAWIGQDPHIFAGTLAQNISLGRDLPPGAAAQAMADAQMQRVAALHGSGPIGEGGYGLSGGEVLRLSLARAMARPADHPAMLLLADEPTAHLDPTTAAEVTHSLLRAAKGKTLITATHDPVLAAKMDRIIQLDPIGMEDAA</sequence>
<evidence type="ECO:0000256" key="3">
    <source>
        <dbReference type="ARBA" id="ARBA00022741"/>
    </source>
</evidence>
<dbReference type="InterPro" id="IPR036640">
    <property type="entry name" value="ABC1_TM_sf"/>
</dbReference>
<evidence type="ECO:0000256" key="2">
    <source>
        <dbReference type="ARBA" id="ARBA00022692"/>
    </source>
</evidence>
<dbReference type="EMBL" id="CP002018">
    <property type="protein sequence ID" value="AEM42373.1"/>
    <property type="molecule type" value="Genomic_DNA"/>
</dbReference>
<dbReference type="InterPro" id="IPR003439">
    <property type="entry name" value="ABC_transporter-like_ATP-bd"/>
</dbReference>
<dbReference type="GO" id="GO:0005886">
    <property type="term" value="C:plasma membrane"/>
    <property type="evidence" value="ECO:0007669"/>
    <property type="project" value="UniProtKB-SubCell"/>
</dbReference>
<feature type="transmembrane region" description="Helical" evidence="7">
    <location>
        <begin position="272"/>
        <end position="291"/>
    </location>
</feature>
<name>F9Y887_KETVW</name>
<evidence type="ECO:0000313" key="10">
    <source>
        <dbReference type="EMBL" id="AEM42373.1"/>
    </source>
</evidence>
<dbReference type="eggNOG" id="COG4988">
    <property type="taxonomic scope" value="Bacteria"/>
</dbReference>
<proteinExistence type="predicted"/>
<accession>F9Y887</accession>
<feature type="domain" description="ABC transporter" evidence="8">
    <location>
        <begin position="344"/>
        <end position="556"/>
    </location>
</feature>
<dbReference type="OrthoDB" id="9806127at2"/>
<dbReference type="InterPro" id="IPR039421">
    <property type="entry name" value="Type_1_exporter"/>
</dbReference>
<dbReference type="SMART" id="SM00382">
    <property type="entry name" value="AAA"/>
    <property type="match status" value="1"/>
</dbReference>
<keyword evidence="3" id="KW-0547">Nucleotide-binding</keyword>
<dbReference type="GO" id="GO:0034040">
    <property type="term" value="F:ATPase-coupled lipid transmembrane transporter activity"/>
    <property type="evidence" value="ECO:0007669"/>
    <property type="project" value="TreeGrafter"/>
</dbReference>
<dbReference type="Pfam" id="PF00664">
    <property type="entry name" value="ABC_membrane"/>
    <property type="match status" value="1"/>
</dbReference>
<dbReference type="GO" id="GO:0140359">
    <property type="term" value="F:ABC-type transporter activity"/>
    <property type="evidence" value="ECO:0007669"/>
    <property type="project" value="InterPro"/>
</dbReference>
<keyword evidence="11" id="KW-1185">Reference proteome</keyword>
<dbReference type="PROSITE" id="PS50929">
    <property type="entry name" value="ABC_TM1F"/>
    <property type="match status" value="1"/>
</dbReference>
<keyword evidence="6 7" id="KW-0472">Membrane</keyword>
<dbReference type="RefSeq" id="WP_014538124.1">
    <property type="nucleotide sequence ID" value="NC_017384.1"/>
</dbReference>
<dbReference type="KEGG" id="kvl:KVU_2534"/>
<dbReference type="SUPFAM" id="SSF52540">
    <property type="entry name" value="P-loop containing nucleoside triphosphate hydrolases"/>
    <property type="match status" value="1"/>
</dbReference>
<dbReference type="InterPro" id="IPR014216">
    <property type="entry name" value="ABC_transptr_CydD"/>
</dbReference>
<evidence type="ECO:0000256" key="4">
    <source>
        <dbReference type="ARBA" id="ARBA00022840"/>
    </source>
</evidence>
<dbReference type="Gene3D" id="3.40.50.300">
    <property type="entry name" value="P-loop containing nucleotide triphosphate hydrolases"/>
    <property type="match status" value="1"/>
</dbReference>
<dbReference type="PATRIC" id="fig|759362.5.peg.2647"/>
<keyword evidence="5 7" id="KW-1133">Transmembrane helix</keyword>
<comment type="subcellular location">
    <subcellularLocation>
        <location evidence="1">Cell membrane</location>
        <topology evidence="1">Multi-pass membrane protein</topology>
    </subcellularLocation>
</comment>
<dbReference type="Gene3D" id="1.20.1560.10">
    <property type="entry name" value="ABC transporter type 1, transmembrane domain"/>
    <property type="match status" value="1"/>
</dbReference>
<evidence type="ECO:0000259" key="8">
    <source>
        <dbReference type="PROSITE" id="PS50893"/>
    </source>
</evidence>
<reference evidence="10 11" key="1">
    <citation type="journal article" date="2011" name="J. Bacteriol.">
        <title>Complete genome sequence of the industrial strain Ketogulonicigenium vulgare WSH-001.</title>
        <authorList>
            <person name="Liu L."/>
            <person name="Li Y."/>
            <person name="Zhang J."/>
            <person name="Zhou Z."/>
            <person name="Liu J."/>
            <person name="Li X."/>
            <person name="Zhou J."/>
            <person name="Du G."/>
            <person name="Wang L."/>
            <person name="Chen J."/>
        </authorList>
    </citation>
    <scope>NUCLEOTIDE SEQUENCE [LARGE SCALE GENOMIC DNA]</scope>
    <source>
        <strain evidence="10 11">WSH-001</strain>
    </source>
</reference>
<dbReference type="GO" id="GO:0042883">
    <property type="term" value="P:cysteine transport"/>
    <property type="evidence" value="ECO:0007669"/>
    <property type="project" value="InterPro"/>
</dbReference>
<dbReference type="CDD" id="cd18584">
    <property type="entry name" value="ABC_6TM_AarD_CydD"/>
    <property type="match status" value="1"/>
</dbReference>
<organism evidence="10 11">
    <name type="scientific">Ketogulonicigenium vulgare (strain WSH-001)</name>
    <dbReference type="NCBI Taxonomy" id="759362"/>
    <lineage>
        <taxon>Bacteria</taxon>
        <taxon>Pseudomonadati</taxon>
        <taxon>Pseudomonadota</taxon>
        <taxon>Alphaproteobacteria</taxon>
        <taxon>Rhodobacterales</taxon>
        <taxon>Roseobacteraceae</taxon>
        <taxon>Ketogulonicigenium</taxon>
    </lineage>
</organism>
<feature type="transmembrane region" description="Helical" evidence="7">
    <location>
        <begin position="137"/>
        <end position="155"/>
    </location>
</feature>
<dbReference type="AlphaFoldDB" id="F9Y887"/>
<dbReference type="PANTHER" id="PTHR24221">
    <property type="entry name" value="ATP-BINDING CASSETTE SUB-FAMILY B"/>
    <property type="match status" value="1"/>
</dbReference>
<dbReference type="InterPro" id="IPR027417">
    <property type="entry name" value="P-loop_NTPase"/>
</dbReference>
<dbReference type="InterPro" id="IPR011527">
    <property type="entry name" value="ABC1_TM_dom"/>
</dbReference>
<evidence type="ECO:0000259" key="9">
    <source>
        <dbReference type="PROSITE" id="PS50929"/>
    </source>
</evidence>
<dbReference type="InterPro" id="IPR003593">
    <property type="entry name" value="AAA+_ATPase"/>
</dbReference>
<gene>
    <name evidence="10" type="primary">cydD</name>
    <name evidence="10" type="ordered locus">KVU_2534</name>
</gene>
<dbReference type="PROSITE" id="PS50893">
    <property type="entry name" value="ABC_TRANSPORTER_2"/>
    <property type="match status" value="1"/>
</dbReference>
<dbReference type="Proteomes" id="UP000000692">
    <property type="component" value="Chromosome"/>
</dbReference>
<protein>
    <submittedName>
        <fullName evidence="10">ABC transporter, nucleotide binding/ATPase protein</fullName>
    </submittedName>
</protein>
<dbReference type="CDD" id="cd03228">
    <property type="entry name" value="ABCC_MRP_Like"/>
    <property type="match status" value="1"/>
</dbReference>
<evidence type="ECO:0000256" key="7">
    <source>
        <dbReference type="SAM" id="Phobius"/>
    </source>
</evidence>
<feature type="domain" description="ABC transmembrane type-1" evidence="9">
    <location>
        <begin position="29"/>
        <end position="310"/>
    </location>
</feature>
<dbReference type="GO" id="GO:0005524">
    <property type="term" value="F:ATP binding"/>
    <property type="evidence" value="ECO:0007669"/>
    <property type="project" value="UniProtKB-KW"/>
</dbReference>